<keyword evidence="4" id="KW-1185">Reference proteome</keyword>
<comment type="similarity">
    <text evidence="2">Belongs to the PhyH family.</text>
</comment>
<evidence type="ECO:0000256" key="1">
    <source>
        <dbReference type="ARBA" id="ARBA00001962"/>
    </source>
</evidence>
<proteinExistence type="inferred from homology"/>
<organism evidence="3 4">
    <name type="scientific">Verruconis gallopava</name>
    <dbReference type="NCBI Taxonomy" id="253628"/>
    <lineage>
        <taxon>Eukaryota</taxon>
        <taxon>Fungi</taxon>
        <taxon>Dikarya</taxon>
        <taxon>Ascomycota</taxon>
        <taxon>Pezizomycotina</taxon>
        <taxon>Dothideomycetes</taxon>
        <taxon>Pleosporomycetidae</taxon>
        <taxon>Venturiales</taxon>
        <taxon>Sympoventuriaceae</taxon>
        <taxon>Verruconis</taxon>
    </lineage>
</organism>
<accession>A0A0D1YVM8</accession>
<dbReference type="InParanoid" id="A0A0D1YVM8"/>
<dbReference type="GO" id="GO:0046872">
    <property type="term" value="F:metal ion binding"/>
    <property type="evidence" value="ECO:0007669"/>
    <property type="project" value="UniProtKB-ARBA"/>
</dbReference>
<dbReference type="OrthoDB" id="445007at2759"/>
<dbReference type="Pfam" id="PF05721">
    <property type="entry name" value="PhyH"/>
    <property type="match status" value="1"/>
</dbReference>
<dbReference type="HOGENOM" id="CLU_048953_10_0_1"/>
<dbReference type="EMBL" id="KN847539">
    <property type="protein sequence ID" value="KIW04757.1"/>
    <property type="molecule type" value="Genomic_DNA"/>
</dbReference>
<name>A0A0D1YVM8_9PEZI</name>
<dbReference type="Proteomes" id="UP000053259">
    <property type="component" value="Unassembled WGS sequence"/>
</dbReference>
<comment type="cofactor">
    <cofactor evidence="1">
        <name>Fe cation</name>
        <dbReference type="ChEBI" id="CHEBI:24875"/>
    </cofactor>
</comment>
<sequence>MVALTPEQICLYRLQGYIILRANVHDLVKESELKIWTDEVANWPHYHAQIAKLLYGQELANILQLLSGREMQLFKAKINYKLPKGNGFHAHLDGPAYDHICKTEHVTANFAVDPADLENGCLEVVPGSHKMMVELADGGPISDDWIAKHDWVPVPLNPGDILFFGSHLAHKSGPDRTKNRRASLYATFSGKADGENLREKYYIHRRMVFQPDHEREEGKGYDDGWKTYGFAAPFSKPKVDEPANAIVTH</sequence>
<evidence type="ECO:0000256" key="2">
    <source>
        <dbReference type="ARBA" id="ARBA00005830"/>
    </source>
</evidence>
<dbReference type="RefSeq" id="XP_016214626.1">
    <property type="nucleotide sequence ID" value="XM_016357222.1"/>
</dbReference>
<dbReference type="GeneID" id="27311924"/>
<dbReference type="PANTHER" id="PTHR20883">
    <property type="entry name" value="PHYTANOYL-COA DIOXYGENASE DOMAIN CONTAINING 1"/>
    <property type="match status" value="1"/>
</dbReference>
<dbReference type="SUPFAM" id="SSF51197">
    <property type="entry name" value="Clavaminate synthase-like"/>
    <property type="match status" value="1"/>
</dbReference>
<dbReference type="GO" id="GO:0016491">
    <property type="term" value="F:oxidoreductase activity"/>
    <property type="evidence" value="ECO:0007669"/>
    <property type="project" value="UniProtKB-ARBA"/>
</dbReference>
<dbReference type="InterPro" id="IPR008775">
    <property type="entry name" value="Phytyl_CoA_dOase-like"/>
</dbReference>
<dbReference type="PANTHER" id="PTHR20883:SF48">
    <property type="entry name" value="ECTOINE DIOXYGENASE"/>
    <property type="match status" value="1"/>
</dbReference>
<protein>
    <recommendedName>
        <fullName evidence="5">Fe2OG dioxygenase domain-containing protein</fullName>
    </recommendedName>
</protein>
<dbReference type="Gene3D" id="2.60.120.620">
    <property type="entry name" value="q2cbj1_9rhob like domain"/>
    <property type="match status" value="1"/>
</dbReference>
<dbReference type="AlphaFoldDB" id="A0A0D1YVM8"/>
<reference evidence="3 4" key="1">
    <citation type="submission" date="2015-01" db="EMBL/GenBank/DDBJ databases">
        <title>The Genome Sequence of Ochroconis gallopava CBS43764.</title>
        <authorList>
            <consortium name="The Broad Institute Genomics Platform"/>
            <person name="Cuomo C."/>
            <person name="de Hoog S."/>
            <person name="Gorbushina A."/>
            <person name="Stielow B."/>
            <person name="Teixiera M."/>
            <person name="Abouelleil A."/>
            <person name="Chapman S.B."/>
            <person name="Priest M."/>
            <person name="Young S.K."/>
            <person name="Wortman J."/>
            <person name="Nusbaum C."/>
            <person name="Birren B."/>
        </authorList>
    </citation>
    <scope>NUCLEOTIDE SEQUENCE [LARGE SCALE GENOMIC DNA]</scope>
    <source>
        <strain evidence="3 4">CBS 43764</strain>
    </source>
</reference>
<evidence type="ECO:0008006" key="5">
    <source>
        <dbReference type="Google" id="ProtNLM"/>
    </source>
</evidence>
<evidence type="ECO:0000313" key="4">
    <source>
        <dbReference type="Proteomes" id="UP000053259"/>
    </source>
</evidence>
<evidence type="ECO:0000313" key="3">
    <source>
        <dbReference type="EMBL" id="KIW04757.1"/>
    </source>
</evidence>
<dbReference type="VEuPathDB" id="FungiDB:PV09_03951"/>
<gene>
    <name evidence="3" type="ORF">PV09_03951</name>
</gene>
<dbReference type="STRING" id="253628.A0A0D1YVM8"/>